<evidence type="ECO:0000313" key="2">
    <source>
        <dbReference type="Proteomes" id="UP000005707"/>
    </source>
</evidence>
<name>U2FKU7_9MOLU</name>
<dbReference type="STRING" id="1033810.HLPCO_002078"/>
<proteinExistence type="predicted"/>
<dbReference type="AlphaFoldDB" id="U2FKU7"/>
<organism evidence="1 2">
    <name type="scientific">Haloplasma contractile SSD-17B</name>
    <dbReference type="NCBI Taxonomy" id="1033810"/>
    <lineage>
        <taxon>Bacteria</taxon>
        <taxon>Bacillati</taxon>
        <taxon>Mycoplasmatota</taxon>
        <taxon>Mollicutes</taxon>
        <taxon>Haloplasmatales</taxon>
        <taxon>Haloplasmataceae</taxon>
        <taxon>Haloplasma</taxon>
    </lineage>
</organism>
<keyword evidence="2" id="KW-1185">Reference proteome</keyword>
<sequence length="80" mass="9117">MRYNQKDVGCICNKMQELNVKQGTIIKCFLSESTWIVICFVSIDVETGYLTGLDHDGKSMTIYCKSVKSFEICEESDCMN</sequence>
<reference evidence="1 2" key="1">
    <citation type="journal article" date="2011" name="J. Bacteriol.">
        <title>Genome sequence of Haloplasma contractile, an unusual contractile bacterium from a deep-sea anoxic brine lake.</title>
        <authorList>
            <person name="Antunes A."/>
            <person name="Alam I."/>
            <person name="El Dorry H."/>
            <person name="Siam R."/>
            <person name="Robertson A."/>
            <person name="Bajic V.B."/>
            <person name="Stingl U."/>
        </authorList>
    </citation>
    <scope>NUCLEOTIDE SEQUENCE [LARGE SCALE GENOMIC DNA]</scope>
    <source>
        <strain evidence="1 2">SSD-17B</strain>
    </source>
</reference>
<dbReference type="RefSeq" id="WP_008824539.1">
    <property type="nucleotide sequence ID" value="NZ_AFNU02000007.1"/>
</dbReference>
<accession>U2FKU7</accession>
<dbReference type="Proteomes" id="UP000005707">
    <property type="component" value="Unassembled WGS sequence"/>
</dbReference>
<gene>
    <name evidence="1" type="ORF">HLPCO_002078</name>
</gene>
<reference evidence="1 2" key="2">
    <citation type="journal article" date="2013" name="PLoS ONE">
        <title>INDIGO - INtegrated Data Warehouse of MIcrobial GenOmes with Examples from the Red Sea Extremophiles.</title>
        <authorList>
            <person name="Alam I."/>
            <person name="Antunes A."/>
            <person name="Kamau A.A."/>
            <person name="Ba Alawi W."/>
            <person name="Kalkatawi M."/>
            <person name="Stingl U."/>
            <person name="Bajic V.B."/>
        </authorList>
    </citation>
    <scope>NUCLEOTIDE SEQUENCE [LARGE SCALE GENOMIC DNA]</scope>
    <source>
        <strain evidence="1 2">SSD-17B</strain>
    </source>
</reference>
<comment type="caution">
    <text evidence="1">The sequence shown here is derived from an EMBL/GenBank/DDBJ whole genome shotgun (WGS) entry which is preliminary data.</text>
</comment>
<protein>
    <submittedName>
        <fullName evidence="1">Uncharacterized protein</fullName>
    </submittedName>
</protein>
<dbReference type="InParanoid" id="U2FKU7"/>
<evidence type="ECO:0000313" key="1">
    <source>
        <dbReference type="EMBL" id="ERJ11839.1"/>
    </source>
</evidence>
<dbReference type="EMBL" id="AFNU02000007">
    <property type="protein sequence ID" value="ERJ11839.1"/>
    <property type="molecule type" value="Genomic_DNA"/>
</dbReference>